<proteinExistence type="predicted"/>
<feature type="transmembrane region" description="Helical" evidence="1">
    <location>
        <begin position="114"/>
        <end position="140"/>
    </location>
</feature>
<dbReference type="AlphaFoldDB" id="A0AA36IYX7"/>
<evidence type="ECO:0000313" key="3">
    <source>
        <dbReference type="Proteomes" id="UP001178507"/>
    </source>
</evidence>
<gene>
    <name evidence="2" type="ORF">EVOR1521_LOCUS20315</name>
</gene>
<protein>
    <submittedName>
        <fullName evidence="2">Uncharacterized protein</fullName>
    </submittedName>
</protein>
<name>A0AA36IYX7_9DINO</name>
<organism evidence="2 3">
    <name type="scientific">Effrenium voratum</name>
    <dbReference type="NCBI Taxonomy" id="2562239"/>
    <lineage>
        <taxon>Eukaryota</taxon>
        <taxon>Sar</taxon>
        <taxon>Alveolata</taxon>
        <taxon>Dinophyceae</taxon>
        <taxon>Suessiales</taxon>
        <taxon>Symbiodiniaceae</taxon>
        <taxon>Effrenium</taxon>
    </lineage>
</organism>
<comment type="caution">
    <text evidence="2">The sequence shown here is derived from an EMBL/GenBank/DDBJ whole genome shotgun (WGS) entry which is preliminary data.</text>
</comment>
<sequence>MPKLFVHKDYVDDEVAKLRHELNELKSHVHKTLQWHCATTVDIGEEQNTDKTQTGTESETSVKTGFSLAVDADEKTRTTWTSNASLADEDITFQKRSAWSIPLVLNWSNLSESIFASLLLILNVTTQLLLTIVLVSPGFIGEDFFKKLESARNWRRSFAHDIKYASMSDRSLATMVCDEDGSLIFSTAQAGLVAEINSYLGLSKSGDGAFQLPYFQPGVMLSVLCILLWAICIGRELRNVWSVARALRYTGHLGGTWQDLPWQRALSMAVVCLSRTAVAVALLISGSMWLARTTSITELMLNCVALEAVLHVDEFIFTALVPTNLQQLIRTLPPVKIPKGRRWPLVENCILFLGLTAALVLPYSLLHAPLSKTMVAVKMELCAGNLEFVMGVKDDLVRVVPTRTSVSDLPEMTYIETAVLEYAFPSKVKKPVAVPIEELDVTRTYELLSQGYGVWKRERDICRQHNENGTNFSAYLASAAFAVGMPGATSCEELKFYCSDSAPAKWIFSNAALWLRLACPRTCGCTTPLASPVVRTPRWGCQSACIQESFGFGLSRDSPFVGQVPNFTLGCKDVSPGTPGFEGLQHFWDHFVTLSSIHNAYDYSQQQSVVEFAAWAREVGCPAIAYQPVDLMGNLACRGSSKYLPLAWFCPQTCGCATSRNTERDYFCFAYDYCPMHVLPDEEPAAWQLILKHDLLETLMNPDLLSYQTED</sequence>
<dbReference type="Proteomes" id="UP001178507">
    <property type="component" value="Unassembled WGS sequence"/>
</dbReference>
<keyword evidence="1" id="KW-0472">Membrane</keyword>
<evidence type="ECO:0000256" key="1">
    <source>
        <dbReference type="SAM" id="Phobius"/>
    </source>
</evidence>
<accession>A0AA36IYX7</accession>
<dbReference type="EMBL" id="CAUJNA010003216">
    <property type="protein sequence ID" value="CAJ1396027.1"/>
    <property type="molecule type" value="Genomic_DNA"/>
</dbReference>
<evidence type="ECO:0000313" key="2">
    <source>
        <dbReference type="EMBL" id="CAJ1396027.1"/>
    </source>
</evidence>
<keyword evidence="1" id="KW-1133">Transmembrane helix</keyword>
<keyword evidence="1" id="KW-0812">Transmembrane</keyword>
<keyword evidence="3" id="KW-1185">Reference proteome</keyword>
<feature type="transmembrane region" description="Helical" evidence="1">
    <location>
        <begin position="345"/>
        <end position="366"/>
    </location>
</feature>
<feature type="transmembrane region" description="Helical" evidence="1">
    <location>
        <begin position="212"/>
        <end position="231"/>
    </location>
</feature>
<reference evidence="2" key="1">
    <citation type="submission" date="2023-08" db="EMBL/GenBank/DDBJ databases">
        <authorList>
            <person name="Chen Y."/>
            <person name="Shah S."/>
            <person name="Dougan E. K."/>
            <person name="Thang M."/>
            <person name="Chan C."/>
        </authorList>
    </citation>
    <scope>NUCLEOTIDE SEQUENCE</scope>
</reference>